<reference evidence="1 3" key="2">
    <citation type="journal article" date="2013" name="Nature">
        <title>Insights into bilaterian evolution from three spiralian genomes.</title>
        <authorList>
            <person name="Simakov O."/>
            <person name="Marletaz F."/>
            <person name="Cho S.J."/>
            <person name="Edsinger-Gonzales E."/>
            <person name="Havlak P."/>
            <person name="Hellsten U."/>
            <person name="Kuo D.H."/>
            <person name="Larsson T."/>
            <person name="Lv J."/>
            <person name="Arendt D."/>
            <person name="Savage R."/>
            <person name="Osoegawa K."/>
            <person name="de Jong P."/>
            <person name="Grimwood J."/>
            <person name="Chapman J.A."/>
            <person name="Shapiro H."/>
            <person name="Aerts A."/>
            <person name="Otillar R.P."/>
            <person name="Terry A.Y."/>
            <person name="Boore J.L."/>
            <person name="Grigoriev I.V."/>
            <person name="Lindberg D.R."/>
            <person name="Seaver E.C."/>
            <person name="Weisblat D.A."/>
            <person name="Putnam N.H."/>
            <person name="Rokhsar D.S."/>
        </authorList>
    </citation>
    <scope>NUCLEOTIDE SEQUENCE</scope>
</reference>
<dbReference type="KEGG" id="hro:HELRODRAFT_181979"/>
<proteinExistence type="predicted"/>
<name>T1FHK3_HELRO</name>
<evidence type="ECO:0000313" key="3">
    <source>
        <dbReference type="Proteomes" id="UP000015101"/>
    </source>
</evidence>
<reference evidence="2" key="3">
    <citation type="submission" date="2015-06" db="UniProtKB">
        <authorList>
            <consortium name="EnsemblMetazoa"/>
        </authorList>
    </citation>
    <scope>IDENTIFICATION</scope>
</reference>
<organism evidence="2 3">
    <name type="scientific">Helobdella robusta</name>
    <name type="common">Californian leech</name>
    <dbReference type="NCBI Taxonomy" id="6412"/>
    <lineage>
        <taxon>Eukaryota</taxon>
        <taxon>Metazoa</taxon>
        <taxon>Spiralia</taxon>
        <taxon>Lophotrochozoa</taxon>
        <taxon>Annelida</taxon>
        <taxon>Clitellata</taxon>
        <taxon>Hirudinea</taxon>
        <taxon>Rhynchobdellida</taxon>
        <taxon>Glossiphoniidae</taxon>
        <taxon>Helobdella</taxon>
    </lineage>
</organism>
<dbReference type="HOGENOM" id="CLU_1961991_0_0_1"/>
<dbReference type="GeneID" id="20208302"/>
<dbReference type="EMBL" id="AMQM01007903">
    <property type="status" value="NOT_ANNOTATED_CDS"/>
    <property type="molecule type" value="Genomic_DNA"/>
</dbReference>
<evidence type="ECO:0000313" key="1">
    <source>
        <dbReference type="EMBL" id="ESN91924.1"/>
    </source>
</evidence>
<protein>
    <submittedName>
        <fullName evidence="1 2">Uncharacterized protein</fullName>
    </submittedName>
</protein>
<gene>
    <name evidence="2" type="primary">20208302</name>
    <name evidence="1" type="ORF">HELRODRAFT_181979</name>
</gene>
<sequence>MTLSQLCPQHHQLLNCHPPPINKIEVRESRTILSQLTSSYSIHPTGYLSRINDTILDQCNLCHSLNHTTQHLFNCSANPTPHTRRPLDGPDHHTCMAYDGLRVSDRQYVWRASHRASQREAGHFFRLS</sequence>
<dbReference type="RefSeq" id="XP_009029997.1">
    <property type="nucleotide sequence ID" value="XM_009031749.1"/>
</dbReference>
<evidence type="ECO:0000313" key="2">
    <source>
        <dbReference type="EnsemblMetazoa" id="HelroP181979"/>
    </source>
</evidence>
<dbReference type="Proteomes" id="UP000015101">
    <property type="component" value="Unassembled WGS sequence"/>
</dbReference>
<dbReference type="InParanoid" id="T1FHK3"/>
<accession>T1FHK3</accession>
<dbReference type="EMBL" id="KB097687">
    <property type="protein sequence ID" value="ESN91924.1"/>
    <property type="molecule type" value="Genomic_DNA"/>
</dbReference>
<dbReference type="EnsemblMetazoa" id="HelroT181979">
    <property type="protein sequence ID" value="HelroP181979"/>
    <property type="gene ID" value="HelroG181979"/>
</dbReference>
<reference evidence="3" key="1">
    <citation type="submission" date="2012-12" db="EMBL/GenBank/DDBJ databases">
        <authorList>
            <person name="Hellsten U."/>
            <person name="Grimwood J."/>
            <person name="Chapman J.A."/>
            <person name="Shapiro H."/>
            <person name="Aerts A."/>
            <person name="Otillar R.P."/>
            <person name="Terry A.Y."/>
            <person name="Boore J.L."/>
            <person name="Simakov O."/>
            <person name="Marletaz F."/>
            <person name="Cho S.-J."/>
            <person name="Edsinger-Gonzales E."/>
            <person name="Havlak P."/>
            <person name="Kuo D.-H."/>
            <person name="Larsson T."/>
            <person name="Lv J."/>
            <person name="Arendt D."/>
            <person name="Savage R."/>
            <person name="Osoegawa K."/>
            <person name="de Jong P."/>
            <person name="Lindberg D.R."/>
            <person name="Seaver E.C."/>
            <person name="Weisblat D.A."/>
            <person name="Putnam N.H."/>
            <person name="Grigoriev I.V."/>
            <person name="Rokhsar D.S."/>
        </authorList>
    </citation>
    <scope>NUCLEOTIDE SEQUENCE</scope>
</reference>
<dbReference type="CTD" id="20208302"/>
<keyword evidence="3" id="KW-1185">Reference proteome</keyword>
<dbReference type="AlphaFoldDB" id="T1FHK3"/>